<dbReference type="InterPro" id="IPR036568">
    <property type="entry name" value="GGCT-like_sf"/>
</dbReference>
<dbReference type="PANTHER" id="PTHR12192:SF2">
    <property type="entry name" value="GLUTATHIONE-SPECIFIC GAMMA-GLUTAMYLCYCLOTRANSFERASE 2"/>
    <property type="match status" value="1"/>
</dbReference>
<dbReference type="GO" id="GO:0006751">
    <property type="term" value="P:glutathione catabolic process"/>
    <property type="evidence" value="ECO:0007669"/>
    <property type="project" value="InterPro"/>
</dbReference>
<dbReference type="InterPro" id="IPR013024">
    <property type="entry name" value="GGCT-like"/>
</dbReference>
<sequence length="179" mass="20062">MTAPAAHADELWVFGYGSLMWNPGFDYEERVAGKLVGAHRSLCVKSVHWRGTPERPGLVLGLDQGGACIGVTFRVAPENAAATLDYLREREQVTKIYRETVRRVWLRDGSRRTVPAVVFMVDRSHAQYAGNLSREDRLHLIRQGHGVGGPNTDYVTATTRHLAELGIRDGDMQWLVEHL</sequence>
<dbReference type="EC" id="4.3.2.7" evidence="1"/>
<keyword evidence="2" id="KW-0456">Lyase</keyword>
<protein>
    <recommendedName>
        <fullName evidence="1">glutathione-specific gamma-glutamylcyclotransferase</fullName>
        <ecNumber evidence="1">4.3.2.7</ecNumber>
    </recommendedName>
</protein>
<dbReference type="CDD" id="cd06661">
    <property type="entry name" value="GGCT_like"/>
    <property type="match status" value="1"/>
</dbReference>
<dbReference type="Pfam" id="PF04752">
    <property type="entry name" value="ChaC"/>
    <property type="match status" value="1"/>
</dbReference>
<organism evidence="3 4">
    <name type="scientific">Ancylobacter novellus</name>
    <name type="common">Thiobacillus novellus</name>
    <dbReference type="NCBI Taxonomy" id="921"/>
    <lineage>
        <taxon>Bacteria</taxon>
        <taxon>Pseudomonadati</taxon>
        <taxon>Pseudomonadota</taxon>
        <taxon>Alphaproteobacteria</taxon>
        <taxon>Hyphomicrobiales</taxon>
        <taxon>Xanthobacteraceae</taxon>
        <taxon>Ancylobacter</taxon>
    </lineage>
</organism>
<dbReference type="AlphaFoldDB" id="A0A2W5R0Y2"/>
<dbReference type="GO" id="GO:0061928">
    <property type="term" value="F:glutathione specific gamma-glutamylcyclotransferase activity"/>
    <property type="evidence" value="ECO:0007669"/>
    <property type="project" value="UniProtKB-EC"/>
</dbReference>
<proteinExistence type="predicted"/>
<keyword evidence="3" id="KW-0808">Transferase</keyword>
<dbReference type="SUPFAM" id="SSF110857">
    <property type="entry name" value="Gamma-glutamyl cyclotransferase-like"/>
    <property type="match status" value="1"/>
</dbReference>
<gene>
    <name evidence="3" type="ORF">DI549_11350</name>
</gene>
<name>A0A2W5R0Y2_ANCNO</name>
<dbReference type="InterPro" id="IPR006840">
    <property type="entry name" value="ChaC"/>
</dbReference>
<dbReference type="Gene3D" id="3.10.490.10">
    <property type="entry name" value="Gamma-glutamyl cyclotransferase-like"/>
    <property type="match status" value="1"/>
</dbReference>
<dbReference type="GO" id="GO:0005737">
    <property type="term" value="C:cytoplasm"/>
    <property type="evidence" value="ECO:0007669"/>
    <property type="project" value="TreeGrafter"/>
</dbReference>
<evidence type="ECO:0000256" key="2">
    <source>
        <dbReference type="ARBA" id="ARBA00023239"/>
    </source>
</evidence>
<evidence type="ECO:0000313" key="3">
    <source>
        <dbReference type="EMBL" id="PZQ82504.1"/>
    </source>
</evidence>
<comment type="caution">
    <text evidence="3">The sequence shown here is derived from an EMBL/GenBank/DDBJ whole genome shotgun (WGS) entry which is preliminary data.</text>
</comment>
<dbReference type="EMBL" id="QFQD01000031">
    <property type="protein sequence ID" value="PZQ82504.1"/>
    <property type="molecule type" value="Genomic_DNA"/>
</dbReference>
<reference evidence="3 4" key="1">
    <citation type="submission" date="2017-08" db="EMBL/GenBank/DDBJ databases">
        <title>Infants hospitalized years apart are colonized by the same room-sourced microbial strains.</title>
        <authorList>
            <person name="Brooks B."/>
            <person name="Olm M.R."/>
            <person name="Firek B.A."/>
            <person name="Baker R."/>
            <person name="Thomas B.C."/>
            <person name="Morowitz M.J."/>
            <person name="Banfield J.F."/>
        </authorList>
    </citation>
    <scope>NUCLEOTIDE SEQUENCE [LARGE SCALE GENOMIC DNA]</scope>
    <source>
        <strain evidence="3">S2_005_001_R2_27</strain>
    </source>
</reference>
<dbReference type="PANTHER" id="PTHR12192">
    <property type="entry name" value="CATION TRANSPORT PROTEIN CHAC-RELATED"/>
    <property type="match status" value="1"/>
</dbReference>
<dbReference type="Proteomes" id="UP000248887">
    <property type="component" value="Unassembled WGS sequence"/>
</dbReference>
<accession>A0A2W5R0Y2</accession>
<evidence type="ECO:0000313" key="4">
    <source>
        <dbReference type="Proteomes" id="UP000248887"/>
    </source>
</evidence>
<evidence type="ECO:0000256" key="1">
    <source>
        <dbReference type="ARBA" id="ARBA00012344"/>
    </source>
</evidence>
<dbReference type="GO" id="GO:0016740">
    <property type="term" value="F:transferase activity"/>
    <property type="evidence" value="ECO:0007669"/>
    <property type="project" value="UniProtKB-KW"/>
</dbReference>